<evidence type="ECO:0000313" key="11">
    <source>
        <dbReference type="Proteomes" id="UP000029072"/>
    </source>
</evidence>
<evidence type="ECO:0000259" key="9">
    <source>
        <dbReference type="Pfam" id="PF02397"/>
    </source>
</evidence>
<feature type="region of interest" description="Disordered" evidence="7">
    <location>
        <begin position="1"/>
        <end position="72"/>
    </location>
</feature>
<evidence type="ECO:0000256" key="1">
    <source>
        <dbReference type="ARBA" id="ARBA00004141"/>
    </source>
</evidence>
<evidence type="ECO:0000256" key="4">
    <source>
        <dbReference type="ARBA" id="ARBA00022692"/>
    </source>
</evidence>
<dbReference type="PANTHER" id="PTHR30576:SF10">
    <property type="entry name" value="SLL5057 PROTEIN"/>
    <property type="match status" value="1"/>
</dbReference>
<dbReference type="EMBL" id="JGYS01000007">
    <property type="protein sequence ID" value="KFI54664.1"/>
    <property type="molecule type" value="Genomic_DNA"/>
</dbReference>
<feature type="transmembrane region" description="Helical" evidence="8">
    <location>
        <begin position="379"/>
        <end position="403"/>
    </location>
</feature>
<evidence type="ECO:0000256" key="6">
    <source>
        <dbReference type="ARBA" id="ARBA00023136"/>
    </source>
</evidence>
<keyword evidence="5 8" id="KW-1133">Transmembrane helix</keyword>
<comment type="caution">
    <text evidence="10">The sequence shown here is derived from an EMBL/GenBank/DDBJ whole genome shotgun (WGS) entry which is preliminary data.</text>
</comment>
<dbReference type="eggNOG" id="COG2148">
    <property type="taxonomic scope" value="Bacteria"/>
</dbReference>
<reference evidence="10 11" key="1">
    <citation type="submission" date="2014-03" db="EMBL/GenBank/DDBJ databases">
        <title>Genomics of Bifidobacteria.</title>
        <authorList>
            <person name="Ventura M."/>
            <person name="Milani C."/>
            <person name="Lugli G.A."/>
        </authorList>
    </citation>
    <scope>NUCLEOTIDE SEQUENCE [LARGE SCALE GENOMIC DNA]</scope>
    <source>
        <strain evidence="10 11">DSM 23973</strain>
    </source>
</reference>
<feature type="transmembrane region" description="Helical" evidence="8">
    <location>
        <begin position="189"/>
        <end position="209"/>
    </location>
</feature>
<evidence type="ECO:0000256" key="2">
    <source>
        <dbReference type="ARBA" id="ARBA00006464"/>
    </source>
</evidence>
<feature type="domain" description="Bacterial sugar transferase" evidence="9">
    <location>
        <begin position="377"/>
        <end position="565"/>
    </location>
</feature>
<dbReference type="EC" id="2.7.8.6" evidence="10"/>
<proteinExistence type="inferred from homology"/>
<keyword evidence="6 8" id="KW-0472">Membrane</keyword>
<dbReference type="NCBIfam" id="TIGR03025">
    <property type="entry name" value="EPS_sugtrans"/>
    <property type="match status" value="1"/>
</dbReference>
<dbReference type="InterPro" id="IPR003362">
    <property type="entry name" value="Bact_transf"/>
</dbReference>
<organism evidence="10 11">
    <name type="scientific">Bifidobacterium callitrichos DSM 23973</name>
    <dbReference type="NCBI Taxonomy" id="1437609"/>
    <lineage>
        <taxon>Bacteria</taxon>
        <taxon>Bacillati</taxon>
        <taxon>Actinomycetota</taxon>
        <taxon>Actinomycetes</taxon>
        <taxon>Bifidobacteriales</taxon>
        <taxon>Bifidobacteriaceae</taxon>
        <taxon>Bifidobacterium</taxon>
    </lineage>
</organism>
<gene>
    <name evidence="10" type="ORF">BCAL_0923</name>
</gene>
<dbReference type="InterPro" id="IPR017475">
    <property type="entry name" value="EPS_sugar_tfrase"/>
</dbReference>
<evidence type="ECO:0000256" key="5">
    <source>
        <dbReference type="ARBA" id="ARBA00022989"/>
    </source>
</evidence>
<evidence type="ECO:0000256" key="3">
    <source>
        <dbReference type="ARBA" id="ARBA00022679"/>
    </source>
</evidence>
<dbReference type="Proteomes" id="UP000029072">
    <property type="component" value="Unassembled WGS sequence"/>
</dbReference>
<name>A0A087A7B4_9BIFI</name>
<keyword evidence="4 8" id="KW-0812">Transmembrane</keyword>
<dbReference type="Pfam" id="PF02397">
    <property type="entry name" value="Bac_transf"/>
    <property type="match status" value="1"/>
</dbReference>
<feature type="transmembrane region" description="Helical" evidence="8">
    <location>
        <begin position="83"/>
        <end position="103"/>
    </location>
</feature>
<dbReference type="GO" id="GO:0047360">
    <property type="term" value="F:undecaprenyl-phosphate galactose phosphotransferase activity"/>
    <property type="evidence" value="ECO:0007669"/>
    <property type="project" value="UniProtKB-EC"/>
</dbReference>
<dbReference type="PANTHER" id="PTHR30576">
    <property type="entry name" value="COLANIC BIOSYNTHESIS UDP-GLUCOSE LIPID CARRIER TRANSFERASE"/>
    <property type="match status" value="1"/>
</dbReference>
<feature type="transmembrane region" description="Helical" evidence="8">
    <location>
        <begin position="123"/>
        <end position="145"/>
    </location>
</feature>
<sequence length="571" mass="64229">MPQASGDNNASNTNKDDNNASIGQMADAAGIIDNSGAPDVPGTPKTPKTPKMPKTDESQANDSSEETRRELNDMRQSQLSHVLYWRFFVNIALACCDAAMFLIGGATVSNLRGETGPFWSVRFHLWVSDSVFLVITSCLWVWCLYRLGVYHRHVMGDGYRLNMKLFFSAVQCGLALCALVFLLDLRITLVNLILIVLAGFALTLLERLISRLYITRTRRHGAYAYATVLVGSPKGMAKTLRFLDRRQQLNYRTVALCPVRLNEETGLIEADRDVKTLQELILDKWPELKVIEYSEHGLAETFVREQIQTVMVTDVFRRFSDNFNIFSVRMESLGLEIALISSAADIAGHETQVRSIQGTTIVTYRLPQYSMKTRIVKRLFDLVVSSLAIVLSLIITLPVAIAIKLTDGGPVFYTQKRIGLRGKPFRMIKFRSMVVNADALKAKLAAETGQKDRFIFKMKDDPRITKVGHFIRRFSIDELPQFLNVWMGDMSVVGPRPPLPEEYARYNRVYATRMLVKPGITGPWQVSGRSDLSAEQSEALDVSYVQDWSISGDINLMFRTVSAVLSHKGAY</sequence>
<evidence type="ECO:0000256" key="7">
    <source>
        <dbReference type="SAM" id="MobiDB-lite"/>
    </source>
</evidence>
<dbReference type="GO" id="GO:0016020">
    <property type="term" value="C:membrane"/>
    <property type="evidence" value="ECO:0007669"/>
    <property type="project" value="UniProtKB-SubCell"/>
</dbReference>
<feature type="transmembrane region" description="Helical" evidence="8">
    <location>
        <begin position="165"/>
        <end position="183"/>
    </location>
</feature>
<evidence type="ECO:0000256" key="8">
    <source>
        <dbReference type="SAM" id="Phobius"/>
    </source>
</evidence>
<protein>
    <submittedName>
        <fullName evidence="10">Exopolysaccharide biosynthesis polyprenyl glycosylphosphotransferase</fullName>
        <ecNumber evidence="10">2.7.8.6</ecNumber>
    </submittedName>
</protein>
<dbReference type="AlphaFoldDB" id="A0A087A7B4"/>
<dbReference type="STRING" id="1437609.BCAL_0923"/>
<evidence type="ECO:0000313" key="10">
    <source>
        <dbReference type="EMBL" id="KFI54664.1"/>
    </source>
</evidence>
<comment type="similarity">
    <text evidence="2">Belongs to the bacterial sugar transferase family.</text>
</comment>
<accession>A0A087A7B4</accession>
<comment type="subcellular location">
    <subcellularLocation>
        <location evidence="1">Membrane</location>
        <topology evidence="1">Multi-pass membrane protein</topology>
    </subcellularLocation>
</comment>
<keyword evidence="3 10" id="KW-0808">Transferase</keyword>